<dbReference type="GeneID" id="101254897"/>
<dbReference type="Pfam" id="PF03087">
    <property type="entry name" value="BPS1"/>
    <property type="match status" value="1"/>
</dbReference>
<evidence type="ECO:0000313" key="2">
    <source>
        <dbReference type="Proteomes" id="UP000004994"/>
    </source>
</evidence>
<dbReference type="InParanoid" id="A0A3Q7H3V7"/>
<dbReference type="Gramene" id="Solyc04g082270.3.1">
    <property type="protein sequence ID" value="Solyc04g082270.3.1"/>
    <property type="gene ID" value="Solyc04g082270.3"/>
</dbReference>
<protein>
    <recommendedName>
        <fullName evidence="3">DUF241 domain-containing protein</fullName>
    </recommendedName>
</protein>
<dbReference type="FunCoup" id="A0A3Q7H3V7">
    <property type="interactions" value="64"/>
</dbReference>
<organism evidence="1">
    <name type="scientific">Solanum lycopersicum</name>
    <name type="common">Tomato</name>
    <name type="synonym">Lycopersicon esculentum</name>
    <dbReference type="NCBI Taxonomy" id="4081"/>
    <lineage>
        <taxon>Eukaryota</taxon>
        <taxon>Viridiplantae</taxon>
        <taxon>Streptophyta</taxon>
        <taxon>Embryophyta</taxon>
        <taxon>Tracheophyta</taxon>
        <taxon>Spermatophyta</taxon>
        <taxon>Magnoliopsida</taxon>
        <taxon>eudicotyledons</taxon>
        <taxon>Gunneridae</taxon>
        <taxon>Pentapetalae</taxon>
        <taxon>asterids</taxon>
        <taxon>lamiids</taxon>
        <taxon>Solanales</taxon>
        <taxon>Solanaceae</taxon>
        <taxon>Solanoideae</taxon>
        <taxon>Solaneae</taxon>
        <taxon>Solanum</taxon>
        <taxon>Solanum subgen. Lycopersicon</taxon>
    </lineage>
</organism>
<dbReference type="GO" id="GO:0048367">
    <property type="term" value="P:shoot system development"/>
    <property type="evidence" value="ECO:0007669"/>
    <property type="project" value="InterPro"/>
</dbReference>
<accession>A0A3Q7H3V7</accession>
<evidence type="ECO:0008006" key="3">
    <source>
        <dbReference type="Google" id="ProtNLM"/>
    </source>
</evidence>
<dbReference type="AlphaFoldDB" id="A0A3Q7H3V7"/>
<dbReference type="EnsemblPlants" id="Solyc04g082270.3.1">
    <property type="protein sequence ID" value="Solyc04g082270.3.1"/>
    <property type="gene ID" value="Solyc04g082270.3"/>
</dbReference>
<reference evidence="1" key="2">
    <citation type="submission" date="2019-01" db="UniProtKB">
        <authorList>
            <consortium name="EnsemblPlants"/>
        </authorList>
    </citation>
    <scope>IDENTIFICATION</scope>
    <source>
        <strain evidence="1">cv. Heinz 1706</strain>
    </source>
</reference>
<dbReference type="InterPro" id="IPR004320">
    <property type="entry name" value="BPS1_pln"/>
</dbReference>
<proteinExistence type="predicted"/>
<sequence length="344" mass="39116">MFRSTCFVSFINTSQLSNSSQIFPPFLYKKMGKEKTLSKSRTMAPRMVANFRRSLSFPNHPNHSNKPKKSFHVRSASLPCRSHPLISQLKDDLNELKSWAFKPQNRTSNWICDGLNQLKIVHESLDDLLLLPQTRESLNGHSDLVEKLLDDFLHFVDVYGIFQTLILTFKEEHLAAQVAVRRKDESKIASYAKALRKMAKEMDKLALNVQCIGKYIIPQQTIPIPDGDAELAEVMKDIIEVTQLVSIALFNGLGVSMAYAKPSCSWIGLGKKTKKLKENEGIVEFVEMELENLLRKNKGDEEVKIVTKKMHELEDCICGIENCGEKVFRSLINARVSLLNVFTQ</sequence>
<gene>
    <name evidence="1" type="primary">LOC101254897</name>
</gene>
<dbReference type="OrthoDB" id="695739at2759"/>
<dbReference type="SMR" id="A0A3Q7H3V7"/>
<reference evidence="1" key="1">
    <citation type="journal article" date="2012" name="Nature">
        <title>The tomato genome sequence provides insights into fleshy fruit evolution.</title>
        <authorList>
            <consortium name="Tomato Genome Consortium"/>
        </authorList>
    </citation>
    <scope>NUCLEOTIDE SEQUENCE [LARGE SCALE GENOMIC DNA]</scope>
    <source>
        <strain evidence="1">cv. Heinz 1706</strain>
    </source>
</reference>
<dbReference type="KEGG" id="sly:101254897"/>
<dbReference type="GO" id="GO:0048364">
    <property type="term" value="P:root development"/>
    <property type="evidence" value="ECO:0007669"/>
    <property type="project" value="InterPro"/>
</dbReference>
<dbReference type="Proteomes" id="UP000004994">
    <property type="component" value="Chromosome 4"/>
</dbReference>
<dbReference type="STRING" id="4081.A0A3Q7H3V7"/>
<name>A0A3Q7H3V7_SOLLC</name>
<dbReference type="PANTHER" id="PTHR33070">
    <property type="entry name" value="OS06G0725500 PROTEIN"/>
    <property type="match status" value="1"/>
</dbReference>
<dbReference type="PaxDb" id="4081-Solyc04g082270.2.1"/>
<dbReference type="OMA" id="CLREHQS"/>
<dbReference type="PANTHER" id="PTHR33070:SF49">
    <property type="entry name" value="OS06G0725500 PROTEIN"/>
    <property type="match status" value="1"/>
</dbReference>
<keyword evidence="2" id="KW-1185">Reference proteome</keyword>
<evidence type="ECO:0000313" key="1">
    <source>
        <dbReference type="EnsemblPlants" id="Solyc04g082270.3.1"/>
    </source>
</evidence>